<dbReference type="Pfam" id="PF01497">
    <property type="entry name" value="Peripla_BP_2"/>
    <property type="match status" value="1"/>
</dbReference>
<evidence type="ECO:0000256" key="2">
    <source>
        <dbReference type="SAM" id="SignalP"/>
    </source>
</evidence>
<feature type="chain" id="PRO_5039354649" evidence="2">
    <location>
        <begin position="23"/>
        <end position="368"/>
    </location>
</feature>
<gene>
    <name evidence="4" type="ORF">SAMN06295964_2108</name>
</gene>
<evidence type="ECO:0000313" key="4">
    <source>
        <dbReference type="EMBL" id="SKB08320.1"/>
    </source>
</evidence>
<dbReference type="PANTHER" id="PTHR30535:SF4">
    <property type="entry name" value="HEMIN-BINDING PERIPLASMIC PROTEIN HMUT"/>
    <property type="match status" value="1"/>
</dbReference>
<dbReference type="SUPFAM" id="SSF53807">
    <property type="entry name" value="Helical backbone' metal receptor"/>
    <property type="match status" value="1"/>
</dbReference>
<dbReference type="InterPro" id="IPR002491">
    <property type="entry name" value="ABC_transptr_periplasmic_BD"/>
</dbReference>
<organism evidence="4 5">
    <name type="scientific">Aeromicrobium choanae</name>
    <dbReference type="NCBI Taxonomy" id="1736691"/>
    <lineage>
        <taxon>Bacteria</taxon>
        <taxon>Bacillati</taxon>
        <taxon>Actinomycetota</taxon>
        <taxon>Actinomycetes</taxon>
        <taxon>Propionibacteriales</taxon>
        <taxon>Nocardioidaceae</taxon>
        <taxon>Aeromicrobium</taxon>
    </lineage>
</organism>
<reference evidence="5" key="1">
    <citation type="submission" date="2017-02" db="EMBL/GenBank/DDBJ databases">
        <authorList>
            <person name="Varghese N."/>
            <person name="Submissions S."/>
        </authorList>
    </citation>
    <scope>NUCLEOTIDE SEQUENCE [LARGE SCALE GENOMIC DNA]</scope>
    <source>
        <strain evidence="5">9H-4</strain>
    </source>
</reference>
<dbReference type="PANTHER" id="PTHR30535">
    <property type="entry name" value="VITAMIN B12-BINDING PROTEIN"/>
    <property type="match status" value="1"/>
</dbReference>
<name>A0A1T4Z2Q3_9ACTN</name>
<dbReference type="STRING" id="1736691.SAMN06295964_2108"/>
<dbReference type="OrthoDB" id="9797736at2"/>
<accession>A0A1T4Z2Q3</accession>
<feature type="domain" description="Fe/B12 periplasmic-binding" evidence="3">
    <location>
        <begin position="99"/>
        <end position="365"/>
    </location>
</feature>
<dbReference type="Gene3D" id="3.40.50.1980">
    <property type="entry name" value="Nitrogenase molybdenum iron protein domain"/>
    <property type="match status" value="2"/>
</dbReference>
<keyword evidence="5" id="KW-1185">Reference proteome</keyword>
<sequence length="368" mass="38224">MRRPARAAAAMLTALSMLLLTACGPGQEGSDPGAGADLPPLSELEASQPAKEITGPSTALLTDRHIEPVDTDEKPQLPATVVSHVRSGDTKVTVTDTSRIVAFDMAGSIAASLWGLGLGDQLVARDVSTDFPGAEDLPLITAEGHAVNAESVMAQKPTVIITDGSMGPRDVVEQLADTGVPVIFLENDASFEGAAQLARDVGAAVGLPQSGQALADRIEADVEAATAEVERFVPQQESDRLRMVFLYLRGNSGVYYLFADDSGVGDLVGALGGVNVANEMGWKGMQPLTDEALVKAKPDLILVMTHGLESTGGVDGLLAEKPAIALTPAGQSKRFVDMSDGDVLSFGPRSAGVVEALARAIYVPEAQE</sequence>
<keyword evidence="2" id="KW-0732">Signal</keyword>
<dbReference type="RefSeq" id="WP_078700117.1">
    <property type="nucleotide sequence ID" value="NZ_LT796768.1"/>
</dbReference>
<feature type="signal peptide" evidence="2">
    <location>
        <begin position="1"/>
        <end position="22"/>
    </location>
</feature>
<evidence type="ECO:0000256" key="1">
    <source>
        <dbReference type="ARBA" id="ARBA00008814"/>
    </source>
</evidence>
<dbReference type="EMBL" id="LT796768">
    <property type="protein sequence ID" value="SKB08320.1"/>
    <property type="molecule type" value="Genomic_DNA"/>
</dbReference>
<dbReference type="AlphaFoldDB" id="A0A1T4Z2Q3"/>
<evidence type="ECO:0000259" key="3">
    <source>
        <dbReference type="PROSITE" id="PS50983"/>
    </source>
</evidence>
<dbReference type="InterPro" id="IPR050902">
    <property type="entry name" value="ABC_Transporter_SBP"/>
</dbReference>
<protein>
    <submittedName>
        <fullName evidence="4">Iron complex transport system substrate-binding protein</fullName>
    </submittedName>
</protein>
<evidence type="ECO:0000313" key="5">
    <source>
        <dbReference type="Proteomes" id="UP000191040"/>
    </source>
</evidence>
<dbReference type="PROSITE" id="PS51257">
    <property type="entry name" value="PROKAR_LIPOPROTEIN"/>
    <property type="match status" value="1"/>
</dbReference>
<proteinExistence type="inferred from homology"/>
<dbReference type="Proteomes" id="UP000191040">
    <property type="component" value="Chromosome I"/>
</dbReference>
<comment type="similarity">
    <text evidence="1">Belongs to the bacterial solute-binding protein 8 family.</text>
</comment>
<dbReference type="PROSITE" id="PS50983">
    <property type="entry name" value="FE_B12_PBP"/>
    <property type="match status" value="1"/>
</dbReference>